<evidence type="ECO:0000313" key="4">
    <source>
        <dbReference type="Proteomes" id="UP000807115"/>
    </source>
</evidence>
<dbReference type="PANTHER" id="PTHR31170:SF18">
    <property type="entry name" value="(WILD MALAYSIAN BANANA) HYPOTHETICAL PROTEIN"/>
    <property type="match status" value="1"/>
</dbReference>
<evidence type="ECO:0000256" key="2">
    <source>
        <dbReference type="SAM" id="Phobius"/>
    </source>
</evidence>
<dbReference type="Pfam" id="PF03140">
    <property type="entry name" value="DUF247"/>
    <property type="match status" value="2"/>
</dbReference>
<dbReference type="InterPro" id="IPR004158">
    <property type="entry name" value="DUF247_pln"/>
</dbReference>
<proteinExistence type="predicted"/>
<evidence type="ECO:0000256" key="1">
    <source>
        <dbReference type="SAM" id="MobiDB-lite"/>
    </source>
</evidence>
<dbReference type="EMBL" id="CM027684">
    <property type="protein sequence ID" value="KAG0530103.1"/>
    <property type="molecule type" value="Genomic_DNA"/>
</dbReference>
<organism evidence="3 4">
    <name type="scientific">Sorghum bicolor</name>
    <name type="common">Sorghum</name>
    <name type="synonym">Sorghum vulgare</name>
    <dbReference type="NCBI Taxonomy" id="4558"/>
    <lineage>
        <taxon>Eukaryota</taxon>
        <taxon>Viridiplantae</taxon>
        <taxon>Streptophyta</taxon>
        <taxon>Embryophyta</taxon>
        <taxon>Tracheophyta</taxon>
        <taxon>Spermatophyta</taxon>
        <taxon>Magnoliopsida</taxon>
        <taxon>Liliopsida</taxon>
        <taxon>Poales</taxon>
        <taxon>Poaceae</taxon>
        <taxon>PACMAD clade</taxon>
        <taxon>Panicoideae</taxon>
        <taxon>Andropogonodae</taxon>
        <taxon>Andropogoneae</taxon>
        <taxon>Sorghinae</taxon>
        <taxon>Sorghum</taxon>
    </lineage>
</organism>
<keyword evidence="2" id="KW-0812">Transmembrane</keyword>
<dbReference type="Proteomes" id="UP000807115">
    <property type="component" value="Chromosome 5"/>
</dbReference>
<reference evidence="3" key="2">
    <citation type="submission" date="2020-10" db="EMBL/GenBank/DDBJ databases">
        <authorList>
            <person name="Cooper E.A."/>
            <person name="Brenton Z.W."/>
            <person name="Flinn B.S."/>
            <person name="Jenkins J."/>
            <person name="Shu S."/>
            <person name="Flowers D."/>
            <person name="Luo F."/>
            <person name="Wang Y."/>
            <person name="Xia P."/>
            <person name="Barry K."/>
            <person name="Daum C."/>
            <person name="Lipzen A."/>
            <person name="Yoshinaga Y."/>
            <person name="Schmutz J."/>
            <person name="Saski C."/>
            <person name="Vermerris W."/>
            <person name="Kresovich S."/>
        </authorList>
    </citation>
    <scope>NUCLEOTIDE SEQUENCE</scope>
</reference>
<gene>
    <name evidence="3" type="ORF">BDA96_05G156100</name>
</gene>
<name>A0A921QYQ0_SORBI</name>
<sequence length="382" mass="42684">MSSWALDVDKTPPNEADAWAAEASQWQRHAIYRVLAFIKKLNPKAYRPEVVSLGAFHHGAAELLPMEAHKCRALAHLLLWRSGRPLMEEFRAAMRGAAEQLESASCCSGPTRDLGAEWRGADGVRDRFLEMMIIDGCFVLEVMKATKEDGKRNVSDYAPNDPIFSPMGCSTYGFAGQWTPTEKRRRSSGRRRSSTRHEAGVRIKRSWTDSLRDVRFRRGVPSLSVPALCVDDSTEYLLLNMTAFERLHAGAGGSDVAAYVFLMSSVLGSARDVALLRSEGIVQNAAAGGDDKVVAQMFERMSKDAVLEPESAIVAVHRQVNAYCRRSRRPWRMCGAGARLSRRVRDECSRSTTWAILAVVLLVLLIVQTIYTALQFYTLRRR</sequence>
<keyword evidence="2" id="KW-0472">Membrane</keyword>
<keyword evidence="2" id="KW-1133">Transmembrane helix</keyword>
<comment type="caution">
    <text evidence="3">The sequence shown here is derived from an EMBL/GenBank/DDBJ whole genome shotgun (WGS) entry which is preliminary data.</text>
</comment>
<dbReference type="PANTHER" id="PTHR31170">
    <property type="entry name" value="BNAC04G53230D PROTEIN"/>
    <property type="match status" value="1"/>
</dbReference>
<protein>
    <submittedName>
        <fullName evidence="3">Uncharacterized protein</fullName>
    </submittedName>
</protein>
<dbReference type="AlphaFoldDB" id="A0A921QYQ0"/>
<accession>A0A921QYQ0</accession>
<feature type="transmembrane region" description="Helical" evidence="2">
    <location>
        <begin position="354"/>
        <end position="374"/>
    </location>
</feature>
<reference evidence="3" key="1">
    <citation type="journal article" date="2019" name="BMC Genomics">
        <title>A new reference genome for Sorghum bicolor reveals high levels of sequence similarity between sweet and grain genotypes: implications for the genetics of sugar metabolism.</title>
        <authorList>
            <person name="Cooper E.A."/>
            <person name="Brenton Z.W."/>
            <person name="Flinn B.S."/>
            <person name="Jenkins J."/>
            <person name="Shu S."/>
            <person name="Flowers D."/>
            <person name="Luo F."/>
            <person name="Wang Y."/>
            <person name="Xia P."/>
            <person name="Barry K."/>
            <person name="Daum C."/>
            <person name="Lipzen A."/>
            <person name="Yoshinaga Y."/>
            <person name="Schmutz J."/>
            <person name="Saski C."/>
            <person name="Vermerris W."/>
            <person name="Kresovich S."/>
        </authorList>
    </citation>
    <scope>NUCLEOTIDE SEQUENCE</scope>
</reference>
<feature type="compositionally biased region" description="Basic residues" evidence="1">
    <location>
        <begin position="183"/>
        <end position="194"/>
    </location>
</feature>
<feature type="region of interest" description="Disordered" evidence="1">
    <location>
        <begin position="179"/>
        <end position="199"/>
    </location>
</feature>
<evidence type="ECO:0000313" key="3">
    <source>
        <dbReference type="EMBL" id="KAG0530103.1"/>
    </source>
</evidence>